<reference evidence="11" key="1">
    <citation type="submission" date="2021-02" db="EMBL/GenBank/DDBJ databases">
        <authorList>
            <person name="Nowell W R."/>
        </authorList>
    </citation>
    <scope>NUCLEOTIDE SEQUENCE</scope>
</reference>
<evidence type="ECO:0000256" key="2">
    <source>
        <dbReference type="ARBA" id="ARBA00005814"/>
    </source>
</evidence>
<sequence length="662" mass="73724">MGLTLCVSHNTSTYTKTGADALSELIVDHGISWDLWESGVALSVIAADFFTLTYIELRRTGPMIKKNSISPSTIEVSLHREASRIDGPTLTFKSINYYLNTQKYCDLCSLPCLKKTRKTILQDVSGVCRPGMTAIMGPTGCGKSSLLDLLADRKDREGFEGEILVNGKLRTQNYKYHVGYVVQDDILGLGKCAGTIVGNDLKRGVSGGERKRTNIGMELVLSPRILFLDEPTTGLDSSMARSVMECLQKLSRTGRTIVFSIHQPRYSIFKLFDSLYLLAAGRCIYHGPADGVLSFFSSVGFPCEEHNNPADFIIDVAQGDRLPLSTRHPDDMDVDTLESPIALHLYQEYMKTSIYKSIQAQLPEKISLSDENDINDLRITKKSRLHDMYYVSQRTLRNSYRNPSLSILQVVISIVLGTLVGLIYLNIANTTGVGVKNRVGGVFFIIANQVFLNLSALELFIKERVLFAHENASGYYHVITYFLAKIICDIIPLRTIPSLTFSIVVYFMMGLQRTAAKFFIFFFFIWLTTICSSALCFLVSASVRNFGVADLIAALFCGLTLLFSGLLVEVSSVVVFLQWIQYISIFAYGTNALLINEFTGLTLCYSNSTNLCTKSGSDVLTDLDITHGTDWDLWKNAVALIAIIVGFLILTYVQLRRMKKTK</sequence>
<gene>
    <name evidence="11" type="ORF">XDN619_LOCUS1160</name>
</gene>
<dbReference type="GO" id="GO:0005886">
    <property type="term" value="C:plasma membrane"/>
    <property type="evidence" value="ECO:0007669"/>
    <property type="project" value="TreeGrafter"/>
</dbReference>
<keyword evidence="3" id="KW-0813">Transport</keyword>
<keyword evidence="8 9" id="KW-0472">Membrane</keyword>
<evidence type="ECO:0000256" key="6">
    <source>
        <dbReference type="ARBA" id="ARBA00022840"/>
    </source>
</evidence>
<dbReference type="InterPro" id="IPR013525">
    <property type="entry name" value="ABC2_TM"/>
</dbReference>
<evidence type="ECO:0000313" key="11">
    <source>
        <dbReference type="EMBL" id="CAF1956787.1"/>
    </source>
</evidence>
<dbReference type="PANTHER" id="PTHR48041:SF116">
    <property type="entry name" value="PROTEIN BROWN"/>
    <property type="match status" value="1"/>
</dbReference>
<dbReference type="SMART" id="SM00382">
    <property type="entry name" value="AAA"/>
    <property type="match status" value="1"/>
</dbReference>
<keyword evidence="6" id="KW-0067">ATP-binding</keyword>
<evidence type="ECO:0000256" key="5">
    <source>
        <dbReference type="ARBA" id="ARBA00022741"/>
    </source>
</evidence>
<comment type="subcellular location">
    <subcellularLocation>
        <location evidence="1">Membrane</location>
        <topology evidence="1">Multi-pass membrane protein</topology>
    </subcellularLocation>
</comment>
<dbReference type="InterPro" id="IPR043926">
    <property type="entry name" value="ABCG_dom"/>
</dbReference>
<feature type="transmembrane region" description="Helical" evidence="9">
    <location>
        <begin position="551"/>
        <end position="580"/>
    </location>
</feature>
<accession>A0A816LZ02</accession>
<dbReference type="InterPro" id="IPR003593">
    <property type="entry name" value="AAA+_ATPase"/>
</dbReference>
<feature type="transmembrane region" description="Helical" evidence="9">
    <location>
        <begin position="637"/>
        <end position="655"/>
    </location>
</feature>
<dbReference type="Gene3D" id="3.40.50.300">
    <property type="entry name" value="P-loop containing nucleotide triphosphate hydrolases"/>
    <property type="match status" value="2"/>
</dbReference>
<evidence type="ECO:0000256" key="8">
    <source>
        <dbReference type="ARBA" id="ARBA00023136"/>
    </source>
</evidence>
<dbReference type="PANTHER" id="PTHR48041">
    <property type="entry name" value="ABC TRANSPORTER G FAMILY MEMBER 28"/>
    <property type="match status" value="1"/>
</dbReference>
<dbReference type="PROSITE" id="PS50893">
    <property type="entry name" value="ABC_TRANSPORTER_2"/>
    <property type="match status" value="1"/>
</dbReference>
<comment type="similarity">
    <text evidence="2">Belongs to the ABC transporter superfamily. ABCG family. Eye pigment precursor importer (TC 3.A.1.204) subfamily.</text>
</comment>
<organism evidence="11 12">
    <name type="scientific">Rotaria magnacalcarata</name>
    <dbReference type="NCBI Taxonomy" id="392030"/>
    <lineage>
        <taxon>Eukaryota</taxon>
        <taxon>Metazoa</taxon>
        <taxon>Spiralia</taxon>
        <taxon>Gnathifera</taxon>
        <taxon>Rotifera</taxon>
        <taxon>Eurotatoria</taxon>
        <taxon>Bdelloidea</taxon>
        <taxon>Philodinida</taxon>
        <taxon>Philodinidae</taxon>
        <taxon>Rotaria</taxon>
    </lineage>
</organism>
<feature type="transmembrane region" description="Helical" evidence="9">
    <location>
        <begin position="482"/>
        <end position="509"/>
    </location>
</feature>
<evidence type="ECO:0000256" key="9">
    <source>
        <dbReference type="SAM" id="Phobius"/>
    </source>
</evidence>
<dbReference type="CDD" id="cd03213">
    <property type="entry name" value="ABCG_EPDR"/>
    <property type="match status" value="1"/>
</dbReference>
<keyword evidence="7 9" id="KW-1133">Transmembrane helix</keyword>
<protein>
    <recommendedName>
        <fullName evidence="10">ABC transporter domain-containing protein</fullName>
    </recommendedName>
</protein>
<dbReference type="EMBL" id="CAJNRG010000058">
    <property type="protein sequence ID" value="CAF1956787.1"/>
    <property type="molecule type" value="Genomic_DNA"/>
</dbReference>
<feature type="domain" description="ABC transporter" evidence="10">
    <location>
        <begin position="90"/>
        <end position="305"/>
    </location>
</feature>
<feature type="transmembrane region" description="Helical" evidence="9">
    <location>
        <begin position="407"/>
        <end position="427"/>
    </location>
</feature>
<comment type="caution">
    <text evidence="11">The sequence shown here is derived from an EMBL/GenBank/DDBJ whole genome shotgun (WGS) entry which is preliminary data.</text>
</comment>
<evidence type="ECO:0000256" key="7">
    <source>
        <dbReference type="ARBA" id="ARBA00022989"/>
    </source>
</evidence>
<dbReference type="InterPro" id="IPR003439">
    <property type="entry name" value="ABC_transporter-like_ATP-bd"/>
</dbReference>
<dbReference type="Pfam" id="PF19055">
    <property type="entry name" value="ABC2_membrane_7"/>
    <property type="match status" value="1"/>
</dbReference>
<dbReference type="Proteomes" id="UP000663887">
    <property type="component" value="Unassembled WGS sequence"/>
</dbReference>
<dbReference type="GO" id="GO:0140359">
    <property type="term" value="F:ABC-type transporter activity"/>
    <property type="evidence" value="ECO:0007669"/>
    <property type="project" value="InterPro"/>
</dbReference>
<evidence type="ECO:0000313" key="12">
    <source>
        <dbReference type="Proteomes" id="UP000663887"/>
    </source>
</evidence>
<proteinExistence type="inferred from homology"/>
<dbReference type="InterPro" id="IPR027417">
    <property type="entry name" value="P-loop_NTPase"/>
</dbReference>
<evidence type="ECO:0000256" key="1">
    <source>
        <dbReference type="ARBA" id="ARBA00004141"/>
    </source>
</evidence>
<dbReference type="SUPFAM" id="SSF52540">
    <property type="entry name" value="P-loop containing nucleoside triphosphate hydrolases"/>
    <property type="match status" value="1"/>
</dbReference>
<dbReference type="AlphaFoldDB" id="A0A816LZ02"/>
<dbReference type="GO" id="GO:0005524">
    <property type="term" value="F:ATP binding"/>
    <property type="evidence" value="ECO:0007669"/>
    <property type="project" value="UniProtKB-KW"/>
</dbReference>
<name>A0A816LZ02_9BILA</name>
<dbReference type="GO" id="GO:0016887">
    <property type="term" value="F:ATP hydrolysis activity"/>
    <property type="evidence" value="ECO:0007669"/>
    <property type="project" value="InterPro"/>
</dbReference>
<feature type="transmembrane region" description="Helical" evidence="9">
    <location>
        <begin position="515"/>
        <end position="539"/>
    </location>
</feature>
<evidence type="ECO:0000256" key="3">
    <source>
        <dbReference type="ARBA" id="ARBA00022448"/>
    </source>
</evidence>
<keyword evidence="5" id="KW-0547">Nucleotide-binding</keyword>
<dbReference type="InterPro" id="IPR050352">
    <property type="entry name" value="ABCG_transporters"/>
</dbReference>
<dbReference type="Pfam" id="PF01061">
    <property type="entry name" value="ABC2_membrane"/>
    <property type="match status" value="1"/>
</dbReference>
<evidence type="ECO:0000256" key="4">
    <source>
        <dbReference type="ARBA" id="ARBA00022692"/>
    </source>
</evidence>
<feature type="transmembrane region" description="Helical" evidence="9">
    <location>
        <begin position="439"/>
        <end position="461"/>
    </location>
</feature>
<evidence type="ECO:0000259" key="10">
    <source>
        <dbReference type="PROSITE" id="PS50893"/>
    </source>
</evidence>
<keyword evidence="4 9" id="KW-0812">Transmembrane</keyword>
<dbReference type="Pfam" id="PF00005">
    <property type="entry name" value="ABC_tran"/>
    <property type="match status" value="1"/>
</dbReference>